<keyword evidence="10" id="KW-1185">Reference proteome</keyword>
<evidence type="ECO:0000256" key="5">
    <source>
        <dbReference type="ARBA" id="ARBA00020835"/>
    </source>
</evidence>
<evidence type="ECO:0000256" key="3">
    <source>
        <dbReference type="ARBA" id="ARBA00010343"/>
    </source>
</evidence>
<evidence type="ECO:0000256" key="1">
    <source>
        <dbReference type="ARBA" id="ARBA00002001"/>
    </source>
</evidence>
<dbReference type="GO" id="GO:0003677">
    <property type="term" value="F:DNA binding"/>
    <property type="evidence" value="ECO:0007669"/>
    <property type="project" value="InterPro"/>
</dbReference>
<name>A0A179UMK1_BLAGS</name>
<dbReference type="STRING" id="559298.A0A179UMK1"/>
<dbReference type="VEuPathDB" id="FungiDB:BDBG_04327"/>
<reference evidence="10" key="1">
    <citation type="journal article" date="2015" name="PLoS Genet.">
        <title>The dynamic genome and transcriptome of the human fungal pathogen Blastomyces and close relative Emmonsia.</title>
        <authorList>
            <person name="Munoz J.F."/>
            <person name="Gauthier G.M."/>
            <person name="Desjardins C.A."/>
            <person name="Gallo J.E."/>
            <person name="Holder J."/>
            <person name="Sullivan T.D."/>
            <person name="Marty A.J."/>
            <person name="Carmen J.C."/>
            <person name="Chen Z."/>
            <person name="Ding L."/>
            <person name="Gujja S."/>
            <person name="Magrini V."/>
            <person name="Misas E."/>
            <person name="Mitreva M."/>
            <person name="Priest M."/>
            <person name="Saif S."/>
            <person name="Whiston E.A."/>
            <person name="Young S."/>
            <person name="Zeng Q."/>
            <person name="Goldman W.E."/>
            <person name="Mardis E.R."/>
            <person name="Taylor J.W."/>
            <person name="McEwen J.G."/>
            <person name="Clay O.K."/>
            <person name="Klein B.S."/>
            <person name="Cuomo C.A."/>
        </authorList>
    </citation>
    <scope>NUCLEOTIDE SEQUENCE [LARGE SCALE GENOMIC DNA]</scope>
    <source>
        <strain evidence="10">SLH14081</strain>
    </source>
</reference>
<dbReference type="GO" id="GO:0000786">
    <property type="term" value="C:nucleosome"/>
    <property type="evidence" value="ECO:0007669"/>
    <property type="project" value="UniProtKB-KW"/>
</dbReference>
<evidence type="ECO:0000256" key="6">
    <source>
        <dbReference type="ARBA" id="ARBA00022454"/>
    </source>
</evidence>
<evidence type="ECO:0000256" key="7">
    <source>
        <dbReference type="ARBA" id="ARBA00023269"/>
    </source>
</evidence>
<comment type="similarity">
    <text evidence="3">Belongs to the histone H3 family.</text>
</comment>
<dbReference type="GO" id="GO:0030527">
    <property type="term" value="F:structural constituent of chromatin"/>
    <property type="evidence" value="ECO:0007669"/>
    <property type="project" value="InterPro"/>
</dbReference>
<dbReference type="PANTHER" id="PTHR45810">
    <property type="entry name" value="HISTONE H3.2"/>
    <property type="match status" value="1"/>
</dbReference>
<accession>A0A179UMK1</accession>
<keyword evidence="6" id="KW-0158">Chromosome</keyword>
<dbReference type="GO" id="GO:0046982">
    <property type="term" value="F:protein heterodimerization activity"/>
    <property type="evidence" value="ECO:0007669"/>
    <property type="project" value="InterPro"/>
</dbReference>
<dbReference type="OrthoDB" id="4190075at2759"/>
<dbReference type="SUPFAM" id="SSF47113">
    <property type="entry name" value="Histone-fold"/>
    <property type="match status" value="1"/>
</dbReference>
<comment type="subunit">
    <text evidence="4">The nucleosome is a histone octamer containing two molecules each of H2A, H2B, H3 and H4 assembled in one H3-H4 heterotetramer and two H2A-H2B heterodimers. The octamer wraps approximately 147 bp of DNA.</text>
</comment>
<keyword evidence="7" id="KW-0544">Nucleosome core</keyword>
<dbReference type="Proteomes" id="UP000002038">
    <property type="component" value="Unassembled WGS sequence"/>
</dbReference>
<keyword evidence="7" id="KW-0238">DNA-binding</keyword>
<dbReference type="RefSeq" id="XP_002625458.1">
    <property type="nucleotide sequence ID" value="XM_002625412.1"/>
</dbReference>
<dbReference type="Pfam" id="PF00125">
    <property type="entry name" value="Histone"/>
    <property type="match status" value="1"/>
</dbReference>
<dbReference type="EMBL" id="GG657454">
    <property type="protein sequence ID" value="OAT08367.1"/>
    <property type="molecule type" value="Genomic_DNA"/>
</dbReference>
<comment type="subcellular location">
    <subcellularLocation>
        <location evidence="2">Chromosome</location>
    </subcellularLocation>
</comment>
<dbReference type="InterPro" id="IPR000164">
    <property type="entry name" value="Histone_H3/CENP-A"/>
</dbReference>
<dbReference type="KEGG" id="bgh:BDBG_04327"/>
<protein>
    <recommendedName>
        <fullName evidence="5">Histone H3</fullName>
    </recommendedName>
</protein>
<evidence type="ECO:0000313" key="9">
    <source>
        <dbReference type="EMBL" id="OAT08367.1"/>
    </source>
</evidence>
<dbReference type="SMART" id="SM00428">
    <property type="entry name" value="H3"/>
    <property type="match status" value="1"/>
</dbReference>
<evidence type="ECO:0000259" key="8">
    <source>
        <dbReference type="Pfam" id="PF00125"/>
    </source>
</evidence>
<gene>
    <name evidence="9" type="ORF">BDBG_04327</name>
</gene>
<sequence>MAREKRVPRQAIMANTAPARRAAYAQRVLDWEAVESRAAWESRNPQPCAQRVDRRKSLHEICFYQKSENLIFLKATFTRLVCEINGGNHRFQCSALDAIQVTAESTLVTLFECGVKAMAHRGRVTLTVRDTQLMMNIVKTLKSEYFENAAAL</sequence>
<proteinExistence type="inferred from homology"/>
<evidence type="ECO:0000313" key="10">
    <source>
        <dbReference type="Proteomes" id="UP000002038"/>
    </source>
</evidence>
<feature type="domain" description="Core Histone H2A/H2B/H3" evidence="8">
    <location>
        <begin position="56"/>
        <end position="136"/>
    </location>
</feature>
<dbReference type="InterPro" id="IPR007125">
    <property type="entry name" value="H2A/H2B/H3"/>
</dbReference>
<evidence type="ECO:0000256" key="4">
    <source>
        <dbReference type="ARBA" id="ARBA00011538"/>
    </source>
</evidence>
<dbReference type="InterPro" id="IPR009072">
    <property type="entry name" value="Histone-fold"/>
</dbReference>
<dbReference type="AlphaFoldDB" id="A0A179UMK1"/>
<evidence type="ECO:0000256" key="2">
    <source>
        <dbReference type="ARBA" id="ARBA00004286"/>
    </source>
</evidence>
<organism evidence="9 10">
    <name type="scientific">Blastomyces gilchristii (strain SLH14081)</name>
    <name type="common">Blastomyces dermatitidis</name>
    <dbReference type="NCBI Taxonomy" id="559298"/>
    <lineage>
        <taxon>Eukaryota</taxon>
        <taxon>Fungi</taxon>
        <taxon>Dikarya</taxon>
        <taxon>Ascomycota</taxon>
        <taxon>Pezizomycotina</taxon>
        <taxon>Eurotiomycetes</taxon>
        <taxon>Eurotiomycetidae</taxon>
        <taxon>Onygenales</taxon>
        <taxon>Ajellomycetaceae</taxon>
        <taxon>Blastomyces</taxon>
    </lineage>
</organism>
<dbReference type="Gene3D" id="1.10.20.10">
    <property type="entry name" value="Histone, subunit A"/>
    <property type="match status" value="1"/>
</dbReference>
<comment type="function">
    <text evidence="1">Core component of nucleosome. Nucleosomes wrap and compact DNA into chromatin, limiting DNA accessibility to the cellular machineries which require DNA as a template. Histones thereby play a central role in transcription regulation, DNA repair, DNA replication and chromosomal stability. DNA accessibility is regulated via a complex set of post-translational modifications of histones, also called histone code, and nucleosome remodeling.</text>
</comment>
<dbReference type="GeneID" id="8509710"/>